<organism evidence="3 4">
    <name type="scientific">Sediminibacillus albus</name>
    <dbReference type="NCBI Taxonomy" id="407036"/>
    <lineage>
        <taxon>Bacteria</taxon>
        <taxon>Bacillati</taxon>
        <taxon>Bacillota</taxon>
        <taxon>Bacilli</taxon>
        <taxon>Bacillales</taxon>
        <taxon>Bacillaceae</taxon>
        <taxon>Sediminibacillus</taxon>
    </lineage>
</organism>
<sequence>MLHHVEVYVSNLEASRKFWGWFLEELGYTPYHEWENGSSWKYEAAYLVFVQAEERFMDVAYHRCRVGLNHLAFHAESREQVDQITRKLKESKIPVLYADKHPFAGGEDHYAVYFEDPDRIKVELVAPERTT</sequence>
<dbReference type="GO" id="GO:0051213">
    <property type="term" value="F:dioxygenase activity"/>
    <property type="evidence" value="ECO:0007669"/>
    <property type="project" value="UniProtKB-KW"/>
</dbReference>
<dbReference type="PANTHER" id="PTHR36113:SF6">
    <property type="entry name" value="FOSFOMYCIN RESISTANCE PROTEIN FOSX"/>
    <property type="match status" value="1"/>
</dbReference>
<dbReference type="OrthoDB" id="5296884at2"/>
<name>A0A1G9B5S2_9BACI</name>
<dbReference type="PANTHER" id="PTHR36113">
    <property type="entry name" value="LYASE, PUTATIVE-RELATED-RELATED"/>
    <property type="match status" value="1"/>
</dbReference>
<dbReference type="Pfam" id="PF00903">
    <property type="entry name" value="Glyoxalase"/>
    <property type="match status" value="1"/>
</dbReference>
<dbReference type="Proteomes" id="UP000198694">
    <property type="component" value="Unassembled WGS sequence"/>
</dbReference>
<dbReference type="InterPro" id="IPR037523">
    <property type="entry name" value="VOC_core"/>
</dbReference>
<keyword evidence="4" id="KW-1185">Reference proteome</keyword>
<dbReference type="CDD" id="cd07242">
    <property type="entry name" value="VOC_BsYqjT"/>
    <property type="match status" value="1"/>
</dbReference>
<dbReference type="InterPro" id="IPR004360">
    <property type="entry name" value="Glyas_Fos-R_dOase_dom"/>
</dbReference>
<dbReference type="STRING" id="407036.SAMN05216243_2830"/>
<dbReference type="PROSITE" id="PS51819">
    <property type="entry name" value="VOC"/>
    <property type="match status" value="1"/>
</dbReference>
<dbReference type="AlphaFoldDB" id="A0A1G9B5S2"/>
<reference evidence="3 4" key="1">
    <citation type="submission" date="2016-10" db="EMBL/GenBank/DDBJ databases">
        <authorList>
            <person name="de Groot N.N."/>
        </authorList>
    </citation>
    <scope>NUCLEOTIDE SEQUENCE [LARGE SCALE GENOMIC DNA]</scope>
    <source>
        <strain evidence="3 4">CGMCC 1.6502</strain>
    </source>
</reference>
<evidence type="ECO:0000313" key="4">
    <source>
        <dbReference type="Proteomes" id="UP000198694"/>
    </source>
</evidence>
<dbReference type="EMBL" id="FNFL01000005">
    <property type="protein sequence ID" value="SDK34886.1"/>
    <property type="molecule type" value="Genomic_DNA"/>
</dbReference>
<keyword evidence="3" id="KW-0223">Dioxygenase</keyword>
<evidence type="ECO:0000256" key="1">
    <source>
        <dbReference type="ARBA" id="ARBA00022723"/>
    </source>
</evidence>
<dbReference type="InterPro" id="IPR051332">
    <property type="entry name" value="Fosfomycin_Res_Enzymes"/>
</dbReference>
<accession>A0A1G9B5S2</accession>
<keyword evidence="1" id="KW-0479">Metal-binding</keyword>
<dbReference type="GO" id="GO:0046872">
    <property type="term" value="F:metal ion binding"/>
    <property type="evidence" value="ECO:0007669"/>
    <property type="project" value="UniProtKB-KW"/>
</dbReference>
<protein>
    <submittedName>
        <fullName evidence="3">Catechol 2,3-dioxygenase</fullName>
    </submittedName>
</protein>
<dbReference type="SUPFAM" id="SSF54593">
    <property type="entry name" value="Glyoxalase/Bleomycin resistance protein/Dihydroxybiphenyl dioxygenase"/>
    <property type="match status" value="1"/>
</dbReference>
<dbReference type="InterPro" id="IPR029068">
    <property type="entry name" value="Glyas_Bleomycin-R_OHBP_Dase"/>
</dbReference>
<evidence type="ECO:0000259" key="2">
    <source>
        <dbReference type="PROSITE" id="PS51819"/>
    </source>
</evidence>
<dbReference type="Gene3D" id="3.10.180.10">
    <property type="entry name" value="2,3-Dihydroxybiphenyl 1,2-Dioxygenase, domain 1"/>
    <property type="match status" value="1"/>
</dbReference>
<keyword evidence="3" id="KW-0560">Oxidoreductase</keyword>
<gene>
    <name evidence="3" type="ORF">SAMN05216243_2830</name>
</gene>
<evidence type="ECO:0000313" key="3">
    <source>
        <dbReference type="EMBL" id="SDK34886.1"/>
    </source>
</evidence>
<proteinExistence type="predicted"/>
<feature type="domain" description="VOC" evidence="2">
    <location>
        <begin position="1"/>
        <end position="127"/>
    </location>
</feature>
<dbReference type="RefSeq" id="WP_093215464.1">
    <property type="nucleotide sequence ID" value="NZ_FNFL01000005.1"/>
</dbReference>